<dbReference type="Proteomes" id="UP001642360">
    <property type="component" value="Unassembled WGS sequence"/>
</dbReference>
<dbReference type="GO" id="GO:0005634">
    <property type="term" value="C:nucleus"/>
    <property type="evidence" value="ECO:0007669"/>
    <property type="project" value="UniProtKB-SubCell"/>
</dbReference>
<reference evidence="4 5" key="1">
    <citation type="submission" date="2024-02" db="EMBL/GenBank/DDBJ databases">
        <authorList>
            <person name="Vignale AGUSTIN F."/>
            <person name="Sosa J E."/>
            <person name="Modenutti C."/>
        </authorList>
    </citation>
    <scope>NUCLEOTIDE SEQUENCE [LARGE SCALE GENOMIC DNA]</scope>
</reference>
<evidence type="ECO:0000313" key="5">
    <source>
        <dbReference type="Proteomes" id="UP001642360"/>
    </source>
</evidence>
<dbReference type="Gene3D" id="3.30.160.360">
    <property type="match status" value="1"/>
</dbReference>
<organism evidence="4 5">
    <name type="scientific">Ilex paraguariensis</name>
    <name type="common">yerba mate</name>
    <dbReference type="NCBI Taxonomy" id="185542"/>
    <lineage>
        <taxon>Eukaryota</taxon>
        <taxon>Viridiplantae</taxon>
        <taxon>Streptophyta</taxon>
        <taxon>Embryophyta</taxon>
        <taxon>Tracheophyta</taxon>
        <taxon>Spermatophyta</taxon>
        <taxon>Magnoliopsida</taxon>
        <taxon>eudicotyledons</taxon>
        <taxon>Gunneridae</taxon>
        <taxon>Pentapetalae</taxon>
        <taxon>asterids</taxon>
        <taxon>campanulids</taxon>
        <taxon>Aquifoliales</taxon>
        <taxon>Aquifoliaceae</taxon>
        <taxon>Ilex</taxon>
    </lineage>
</organism>
<dbReference type="PANTHER" id="PTHR22715:SF1">
    <property type="entry name" value="DNA BINDING PROTEIN"/>
    <property type="match status" value="1"/>
</dbReference>
<dbReference type="AlphaFoldDB" id="A0ABC8RK87"/>
<dbReference type="EMBL" id="CAUOFW020001225">
    <property type="protein sequence ID" value="CAK9142437.1"/>
    <property type="molecule type" value="Genomic_DNA"/>
</dbReference>
<evidence type="ECO:0000256" key="3">
    <source>
        <dbReference type="SAM" id="MobiDB-lite"/>
    </source>
</evidence>
<proteinExistence type="predicted"/>
<accession>A0ABC8RK87</accession>
<protein>
    <submittedName>
        <fullName evidence="4">Uncharacterized protein</fullName>
    </submittedName>
</protein>
<dbReference type="GO" id="GO:0048731">
    <property type="term" value="P:system development"/>
    <property type="evidence" value="ECO:0007669"/>
    <property type="project" value="UniProtKB-ARBA"/>
</dbReference>
<dbReference type="InterPro" id="IPR003888">
    <property type="entry name" value="FYrich_N"/>
</dbReference>
<evidence type="ECO:0000256" key="1">
    <source>
        <dbReference type="ARBA" id="ARBA00004123"/>
    </source>
</evidence>
<dbReference type="InterPro" id="IPR036322">
    <property type="entry name" value="WD40_repeat_dom_sf"/>
</dbReference>
<comment type="subcellular location">
    <subcellularLocation>
        <location evidence="1">Nucleus</location>
    </subcellularLocation>
</comment>
<dbReference type="InterPro" id="IPR040092">
    <property type="entry name" value="TBRG1"/>
</dbReference>
<keyword evidence="5" id="KW-1185">Reference proteome</keyword>
<dbReference type="PROSITE" id="PS51543">
    <property type="entry name" value="FYRC"/>
    <property type="match status" value="1"/>
</dbReference>
<feature type="region of interest" description="Disordered" evidence="3">
    <location>
        <begin position="216"/>
        <end position="244"/>
    </location>
</feature>
<name>A0ABC8RK87_9AQUA</name>
<dbReference type="GO" id="GO:0140993">
    <property type="term" value="F:histone modifying activity"/>
    <property type="evidence" value="ECO:0007669"/>
    <property type="project" value="UniProtKB-ARBA"/>
</dbReference>
<feature type="region of interest" description="Disordered" evidence="3">
    <location>
        <begin position="398"/>
        <end position="422"/>
    </location>
</feature>
<gene>
    <name evidence="4" type="ORF">ILEXP_LOCUS10119</name>
</gene>
<dbReference type="PANTHER" id="PTHR22715">
    <property type="entry name" value="TRANSFORMING GROWTH FACTOR BETA REGULATED GENE 1"/>
    <property type="match status" value="1"/>
</dbReference>
<dbReference type="PROSITE" id="PS51542">
    <property type="entry name" value="FYRN"/>
    <property type="match status" value="1"/>
</dbReference>
<comment type="caution">
    <text evidence="4">The sequence shown here is derived from an EMBL/GenBank/DDBJ whole genome shotgun (WGS) entry which is preliminary data.</text>
</comment>
<dbReference type="InterPro" id="IPR003889">
    <property type="entry name" value="FYrich_C"/>
</dbReference>
<evidence type="ECO:0000256" key="2">
    <source>
        <dbReference type="ARBA" id="ARBA00023242"/>
    </source>
</evidence>
<keyword evidence="2" id="KW-0539">Nucleus</keyword>
<dbReference type="Pfam" id="PF05965">
    <property type="entry name" value="FYRC"/>
    <property type="match status" value="1"/>
</dbReference>
<sequence length="1251" mass="136077">MEKADEEKSDGLEIISVGTLYSGPWDKKYWSSSRGKDRYPYPVGYQALRTYSGTTYKMGILEGLKGPLFTISSTDGHSCSGQTPDIAWESFQKKGCPRMKLWHGKRFSCKIDGVEFFGFKNPFVRRLLRDLVANVSRTSEKSSLSPGICSGASTPKPCPPCTESYQYPDLLPYLEKPHFTGKRSRKSINVQSCSLTPLKRLRPPGQMHKADATNIGQGIQNDRNSSTFSTTKKEHGDCDGPGVLPGSINLETVVDEVNSSFVAEEGTHLDSFGSRDDPEVAILLPQEDSKLISSTTAEEAKNLSKDEKLVRVTLDRSKVNEMQGYSSLKLIEEKVEEKTVPIDSQKINNVDIRAPDTLDHQVDDASEIESSLNITEASPHNGKDELIASYMVVSEVLDSESHPEEIGTSSSNAGSEKSDFDSVGQEITKSMMTVLLPRALPLLKKFSRKKKITTNHSDSSIHRVRSPEENNGTDICLITSPAGTLTEDSNEERKKEKMLVQSTELVSVSTSCGHITAVVPDSLENDQCSYPMSIQLPLPDVSEADRTTIAQGTCSSENVRVPVTVDAQESSVSHAETCDSKLSASHEVHMASNERPQNAVVAEGNGANLLVMESSVQIPQKEVTVLAEGTSNGNTVSTKLPSVAASSSKSNAPLSESIICRNPETLCARETCVYSRTVLASDNCVVSLSGHCPIEKVPSGGNAMVHKQLHSSNTAKSCMNPEGATSNMAPITSHIQEFIWASNSNVSSGAPYPSISCIEKSQAYVGKGPLKHQHVVSYGSPISQLQNQGRSFFSNMTGNKELKDGPESSDFNMQPNTENKIDLEGIVQLLGCYVHSMPILFVVLCKKANEIYICVLCGLLVDKERTLFIYNAPTEGKSLGCPSLIGHASLMSPASRDDFDREIPLDESCLQFTPDGQYLVLLSSIKAPSCREGKLHCVCSACTSDCFEKNAVKIVQVKLGYVLVIAKLKTADVVRCILVCEPSCLLAAEESGRLHLWIMNSTWSAVTEECYLPTSDCMPPIIVELKRIPKCAALAVGHNGFGEFNIWDICKRILVSRFSASSTSFRQILPVSLFRWPRKGLLPPGPVSEEDINEIMEKTEMWFSEGGKYHVSLPIQGEDVAIWLLVLTALDPDVQHGSKLSGCQINPGGWWRLALLVKNNVILGSALDPRATAIGASAGDGIIGTCDGLVYMWELSTGTMLGNLHDFRGIRVSCIATDDSSSGAFAVAGDGGRLLVYSRPQRATANKRMNC</sequence>
<dbReference type="SUPFAM" id="SSF50978">
    <property type="entry name" value="WD40 repeat-like"/>
    <property type="match status" value="1"/>
</dbReference>
<feature type="compositionally biased region" description="Polar residues" evidence="3">
    <location>
        <begin position="216"/>
        <end position="230"/>
    </location>
</feature>
<evidence type="ECO:0000313" key="4">
    <source>
        <dbReference type="EMBL" id="CAK9142437.1"/>
    </source>
</evidence>